<evidence type="ECO:0000256" key="7">
    <source>
        <dbReference type="ARBA" id="ARBA00029443"/>
    </source>
</evidence>
<feature type="domain" description="Ketosynthase family 3 (KS3)" evidence="9">
    <location>
        <begin position="43"/>
        <end position="449"/>
    </location>
</feature>
<dbReference type="Pfam" id="PF00501">
    <property type="entry name" value="AMP-binding"/>
    <property type="match status" value="1"/>
</dbReference>
<dbReference type="SMART" id="SM00825">
    <property type="entry name" value="PKS_KS"/>
    <property type="match status" value="1"/>
</dbReference>
<comment type="similarity">
    <text evidence="7">In the C-terminal section; belongs to the NRP synthetase family.</text>
</comment>
<dbReference type="InterPro" id="IPR010060">
    <property type="entry name" value="NRPS_synth"/>
</dbReference>
<evidence type="ECO:0000256" key="4">
    <source>
        <dbReference type="ARBA" id="ARBA00022553"/>
    </source>
</evidence>
<dbReference type="GO" id="GO:0006633">
    <property type="term" value="P:fatty acid biosynthetic process"/>
    <property type="evidence" value="ECO:0007669"/>
    <property type="project" value="InterPro"/>
</dbReference>
<dbReference type="GO" id="GO:0004312">
    <property type="term" value="F:fatty acid synthase activity"/>
    <property type="evidence" value="ECO:0007669"/>
    <property type="project" value="TreeGrafter"/>
</dbReference>
<dbReference type="InterPro" id="IPR050091">
    <property type="entry name" value="PKS_NRPS_Biosynth_Enz"/>
</dbReference>
<dbReference type="InterPro" id="IPR015421">
    <property type="entry name" value="PyrdxlP-dep_Trfase_major"/>
</dbReference>
<keyword evidence="4" id="KW-0597">Phosphoprotein</keyword>
<dbReference type="Pfam" id="PF00550">
    <property type="entry name" value="PP-binding"/>
    <property type="match status" value="2"/>
</dbReference>
<dbReference type="InterPro" id="IPR036736">
    <property type="entry name" value="ACP-like_sf"/>
</dbReference>
<dbReference type="InterPro" id="IPR000873">
    <property type="entry name" value="AMP-dep_synth/lig_dom"/>
</dbReference>
<dbReference type="PROSITE" id="PS52004">
    <property type="entry name" value="KS3_2"/>
    <property type="match status" value="1"/>
</dbReference>
<reference evidence="10 11" key="1">
    <citation type="submission" date="2019-03" db="EMBL/GenBank/DDBJ databases">
        <title>Genomic Encyclopedia of Type Strains, Phase IV (KMG-IV): sequencing the most valuable type-strain genomes for metagenomic binning, comparative biology and taxonomic classification.</title>
        <authorList>
            <person name="Goeker M."/>
        </authorList>
    </citation>
    <scope>NUCLEOTIDE SEQUENCE [LARGE SCALE GENOMIC DNA]</scope>
    <source>
        <strain evidence="10 11">DSM 24591</strain>
    </source>
</reference>
<dbReference type="InterPro" id="IPR020845">
    <property type="entry name" value="AMP-binding_CS"/>
</dbReference>
<dbReference type="SMART" id="SM00827">
    <property type="entry name" value="PKS_AT"/>
    <property type="match status" value="1"/>
</dbReference>
<evidence type="ECO:0000256" key="6">
    <source>
        <dbReference type="ARBA" id="ARBA00022898"/>
    </source>
</evidence>
<dbReference type="Gene3D" id="3.40.640.10">
    <property type="entry name" value="Type I PLP-dependent aspartate aminotransferase-like (Major domain)"/>
    <property type="match status" value="1"/>
</dbReference>
<dbReference type="Gene3D" id="3.40.366.10">
    <property type="entry name" value="Malonyl-Coenzyme A Acyl Carrier Protein, domain 2"/>
    <property type="match status" value="1"/>
</dbReference>
<evidence type="ECO:0000259" key="9">
    <source>
        <dbReference type="PROSITE" id="PS52004"/>
    </source>
</evidence>
<dbReference type="GO" id="GO:0031177">
    <property type="term" value="F:phosphopantetheine binding"/>
    <property type="evidence" value="ECO:0007669"/>
    <property type="project" value="InterPro"/>
</dbReference>
<dbReference type="InterPro" id="IPR014043">
    <property type="entry name" value="Acyl_transferase_dom"/>
</dbReference>
<dbReference type="Gene3D" id="1.10.1200.10">
    <property type="entry name" value="ACP-like"/>
    <property type="match status" value="2"/>
</dbReference>
<dbReference type="InterPro" id="IPR015424">
    <property type="entry name" value="PyrdxlP-dep_Trfase"/>
</dbReference>
<gene>
    <name evidence="10" type="ORF">EDC26_11827</name>
</gene>
<keyword evidence="5" id="KW-0808">Transferase</keyword>
<dbReference type="NCBIfam" id="TIGR01720">
    <property type="entry name" value="NRPS-para261"/>
    <property type="match status" value="1"/>
</dbReference>
<dbReference type="Pfam" id="PF00668">
    <property type="entry name" value="Condensation"/>
    <property type="match status" value="2"/>
</dbReference>
<dbReference type="InterPro" id="IPR001242">
    <property type="entry name" value="Condensation_dom"/>
</dbReference>
<dbReference type="InterPro" id="IPR001227">
    <property type="entry name" value="Ac_transferase_dom_sf"/>
</dbReference>
<accession>A0A4R3LSF9</accession>
<feature type="domain" description="Carrier" evidence="8">
    <location>
        <begin position="945"/>
        <end position="1020"/>
    </location>
</feature>
<dbReference type="PROSITE" id="PS00012">
    <property type="entry name" value="PHOSPHOPANTETHEINE"/>
    <property type="match status" value="2"/>
</dbReference>
<dbReference type="InterPro" id="IPR025110">
    <property type="entry name" value="AMP-bd_C"/>
</dbReference>
<dbReference type="InterPro" id="IPR049704">
    <property type="entry name" value="Aminotrans_3_PPA_site"/>
</dbReference>
<dbReference type="InterPro" id="IPR016039">
    <property type="entry name" value="Thiolase-like"/>
</dbReference>
<dbReference type="Gene3D" id="3.30.300.30">
    <property type="match status" value="1"/>
</dbReference>
<dbReference type="Gene3D" id="3.40.50.12780">
    <property type="entry name" value="N-terminal domain of ligase-like"/>
    <property type="match status" value="1"/>
</dbReference>
<dbReference type="InterPro" id="IPR010071">
    <property type="entry name" value="AA_adenyl_dom"/>
</dbReference>
<dbReference type="CDD" id="cd05930">
    <property type="entry name" value="A_NRPS"/>
    <property type="match status" value="1"/>
</dbReference>
<dbReference type="SUPFAM" id="SSF47336">
    <property type="entry name" value="ACP-like"/>
    <property type="match status" value="2"/>
</dbReference>
<dbReference type="PROSITE" id="PS00606">
    <property type="entry name" value="KS3_1"/>
    <property type="match status" value="1"/>
</dbReference>
<dbReference type="Gene3D" id="3.90.1150.10">
    <property type="entry name" value="Aspartate Aminotransferase, domain 1"/>
    <property type="match status" value="1"/>
</dbReference>
<dbReference type="SUPFAM" id="SSF55048">
    <property type="entry name" value="Probable ACP-binding domain of malonyl-CoA ACP transacylase"/>
    <property type="match status" value="1"/>
</dbReference>
<dbReference type="GO" id="GO:0004315">
    <property type="term" value="F:3-oxoacyl-[acyl-carrier-protein] synthase activity"/>
    <property type="evidence" value="ECO:0007669"/>
    <property type="project" value="InterPro"/>
</dbReference>
<dbReference type="InterPro" id="IPR032821">
    <property type="entry name" value="PKS_assoc"/>
</dbReference>
<dbReference type="Pfam" id="PF00698">
    <property type="entry name" value="Acyl_transf_1"/>
    <property type="match status" value="1"/>
</dbReference>
<dbReference type="InterPro" id="IPR020806">
    <property type="entry name" value="PKS_PP-bd"/>
</dbReference>
<dbReference type="NCBIfam" id="TIGR01733">
    <property type="entry name" value="AA-adenyl-dom"/>
    <property type="match status" value="1"/>
</dbReference>
<dbReference type="SUPFAM" id="SSF52777">
    <property type="entry name" value="CoA-dependent acyltransferases"/>
    <property type="match status" value="4"/>
</dbReference>
<dbReference type="Gene3D" id="3.30.70.3290">
    <property type="match status" value="1"/>
</dbReference>
<comment type="caution">
    <text evidence="10">The sequence shown here is derived from an EMBL/GenBank/DDBJ whole genome shotgun (WGS) entry which is preliminary data.</text>
</comment>
<evidence type="ECO:0000259" key="8">
    <source>
        <dbReference type="PROSITE" id="PS50075"/>
    </source>
</evidence>
<dbReference type="SMART" id="SM00823">
    <property type="entry name" value="PKS_PP"/>
    <property type="match status" value="2"/>
</dbReference>
<dbReference type="SUPFAM" id="SSF53383">
    <property type="entry name" value="PLP-dependent transferases"/>
    <property type="match status" value="1"/>
</dbReference>
<dbReference type="InterPro" id="IPR023213">
    <property type="entry name" value="CAT-like_dom_sf"/>
</dbReference>
<evidence type="ECO:0000256" key="5">
    <source>
        <dbReference type="ARBA" id="ARBA00022679"/>
    </source>
</evidence>
<evidence type="ECO:0000256" key="1">
    <source>
        <dbReference type="ARBA" id="ARBA00001933"/>
    </source>
</evidence>
<evidence type="ECO:0000313" key="10">
    <source>
        <dbReference type="EMBL" id="TCT02529.1"/>
    </source>
</evidence>
<dbReference type="GO" id="GO:0030170">
    <property type="term" value="F:pyridoxal phosphate binding"/>
    <property type="evidence" value="ECO:0007669"/>
    <property type="project" value="InterPro"/>
</dbReference>
<evidence type="ECO:0000256" key="3">
    <source>
        <dbReference type="ARBA" id="ARBA00022450"/>
    </source>
</evidence>
<dbReference type="PROSITE" id="PS00600">
    <property type="entry name" value="AA_TRANSFER_CLASS_3"/>
    <property type="match status" value="1"/>
</dbReference>
<dbReference type="RefSeq" id="WP_132584984.1">
    <property type="nucleotide sequence ID" value="NZ_SMAJ01000018.1"/>
</dbReference>
<sequence length="3014" mass="318084">MTANSSSALRDRLARLNTDQILKLVTGLQERIDTLRSDASAQAVPIAVIGVACRFPGAPDLAAFRRLLNEGRNAISDPPLDRPERAGLPMGGYIDAIDRFDAQFFGIRESEAAHMDPQHRLALEVAWHALEDAGAADPHRRPSATGVFLGISTHDYEARFHGADAGFTPQATTGNAASAAAGRIAHILNITGPALAIDTACSSSLVAVLAACRSLRLGECDMAIAGGVNLLINDAWTRGFAAAGMLSPSHACRTFDAQADGYVRGEGAGFIVLKRLPDARGDRVRAIVRGGAINHDGRASSLTAPNAAAQRSLIGAALADAGLRAADVQVVECHGTGTPLGDPIEVQALAEAYAPGRSAPLLLGAAKTNIGHLEAAAGIAGLIKTVLALESADLAPTLHQTAPNPRMAWDRMAVKVIDHAQRWPEATVRRAGVSSFGFSGTNAHVILEAAAPAPPWREAGMVVLPLSAPDEMGLNRLAATLADWIEGGDVNPYRVAASLAIGRNGFAARAAVVAGDGASAVAGLREAAAGEVPTAGARGMALQGAPKIAFLFTGQGSQWVGMGRDLYDGDPIFQAVVDRCAQVVDPLIGRSLTAVMFQDDAASGLSDTRLTQPALFVLEYALAERLAAWGITPDVMIGHSLGEWVAACRAGVFSLDDALRLVVERGRVMASASDDGAMAAVFASPQALLELPMTLRESVDLAAINAPDECVISGPATAVAAVCDALDAQGVGTQRLRTSHGFHSRLMDPALAAFETALAGVTLHKPGVALISNLTGTTDAPFDTAGYWVRHIRESVRFADGISAVAEAGASLLIEIGASPALMGTASRSPAFEGQSPVFVPSLRRNQPAGRTLGSLLAQLFVGGAPVRWEAVLDPAARIEAPGYPFADSRYWLSLVSEEGGSATMAPTRGAATLATTGGALEMAATRAAATLAPVDVAGSQQPPADLRQQAALLLARSLQISADDALSDRGFLELGVDSLALTEAVAALERRWSIAIPRLALFETLATPARLIDHVVVNAKSAAPTASPQVFAQAPVASGPSVVSQAVAAAGVQTHEPQPAAISEQAAAGVTAFSKVYTQRTRASGDQRRLYGRYLADSRAVAGFRPETKSMLYPIIGAKGSGSHITDVDGNHYVDIAMGFGVQLFGHTPAFLVDALVGHLTERGLFIGPQAHLAGDVAQRICRLTGNARVTFCNSGTEAVMTALRLARHATRRNRIAMFQGSYHGHFDGTLTQAGPGGITVPLAGGTPPGMVGDVLLLDYGDEEGSLEMLAREGATLAAVIVEPVQGRRPDRQPRAFLQRLRELTRSTGTALIFDEVLLGFRVALGGAQAWAGVRADLVTYGKIVGGGLPIGVVAGDARFLDALDGGAWSTDDASVPRGDRTFFAGTFNKNPLAMANAQAVLTYLEAQGPGLQDSLNTRTENFAVRLNKVLAEEESGISVHHFASLFRFVGASDLFYNHMIQNGVYVWEGRTCFLSTAHDDQDLDQVEQAVRASLRAMRAHGMLAPARKSAAPTDIAQSLPTTPGQQALRLLAAFSPQTSAAYNQSLVFDFTGAPDIDVLKAALCGVVGRHEALRTTFPEDGASQVVHPRLDPDIRSVEVDHSADDPAWFQAWVDATVLTPLDLEHGPIVLAWILRFAADRYRLVLVMPHLVTDGWSMQLMALELAQLYNAGLSRTLSDLPPPVPYRSYVEHTRARADAPELAAYWRSVYATVPAPLNLPVDRPRPALQSYAGKRASRRLPRPLREALERSARQTGSSLFSLCLAAYGRLLARLSGQDESVIAIFSAGQPELGASALAGYCVGVLPLRIAAGQAVSDQDLRKAVQHAVALGMAHRDYPYSRLLKDLRLRRDPSRPPLAAASFNLDRLDAVAAFDGLTTRIDANVHSAVRWELNWNIQSDSDGLQIDAHYNRDLFDAGRVESWIDAYVGILEAMVRAPEADAVAASEIPPRATADGRAAGTIETLADKVARAALLNPASPAVRDRDGVVDYARLDAQVNALAGRLAHAGVRAGDRVAFRLPRGLGPVVAILASARLGAAFVPLDHEHPDSHHAYVMEDSDAKVLILETGSSPPLTQAKVVEWSRSGEVGDGAVPPVAVAAGDIAYILYTSGSTGRPKGVRVPYGAVAAYATALLERLAIPGPVSFAIISSFAADLGYTSVLGALWSGGVLHAIDAQTARDPAALQKWMTETPVDVLKIVPAHIGALLDAPDAVAMLPRRALILGGDILTWRLVDRIRELGGACRVFNHYGPTETTVGACMTEALASLRDDGAMAVPVGRPLSGYRVAILDSAGQPVPDGQEGEIVIAGAAVAAGYTRPEAPGSERFGRSAAGERFYRTGDMGRRRVDGAVAFSGRCDDMVKIRGHRIEPAGLAELLRSCPDVRDAVVLVQRQEGREPALLAAVAGNAAVDVIASWLAQRVPAAMVPGRIVVCAALPLTTNGKIDRQALLAAAAAEPAVPAAPATSAPQTADGRLKVMRDLWCGVLQRADVGPDDDFFALGGDSIMAIQIVGRARAAGLGLTPTQVFEAPTPRGLARLAVPVAARMAGVVALTDPVPLTPIQRWFLETPMPDRNRWCLSAVFAAPFAITVERLRETVQTIIGRHDALRIFLDASADRPCQRVGAPVAPAIFVADHDGLEGDALRQAEDRMADQLMDTLDLAAGRVLAAGAIPLDGQAGTHVVVVVHHAVSDMVSWSILADDLETGLGGDACTVGPASTSWSWWARALSKHAEAVVDRLPYWAEAARHVDAAATLPVDHPDMPNREGDVQERRLVLDRERADRFLTGIAAVFGLRPHEAVLAAVGRGVAGWAGSPLAVDLEGHGRQPFDASIDLSRTVGWFTTRYPVVLPVVDNTRDTAGWMVAAKEAIRSIPDDGMTYGLLRYGGDVSLRAEPAVSFNYVGDIGQFGGRTVSLVRLGAGRERAADADRRHLLSFDSWQQNGGLSLSCRFAARHAASTIDALLVEIENQIDRFIQTCEASSTAVYTPSDFTGIDFSQDELDQLMGEIDEPPSSTGS</sequence>
<feature type="domain" description="Carrier" evidence="8">
    <location>
        <begin position="2468"/>
        <end position="2542"/>
    </location>
</feature>
<dbReference type="PROSITE" id="PS00455">
    <property type="entry name" value="AMP_BINDING"/>
    <property type="match status" value="1"/>
</dbReference>
<dbReference type="SUPFAM" id="SSF56801">
    <property type="entry name" value="Acetyl-CoA synthetase-like"/>
    <property type="match status" value="1"/>
</dbReference>
<dbReference type="Pfam" id="PF02801">
    <property type="entry name" value="Ketoacyl-synt_C"/>
    <property type="match status" value="1"/>
</dbReference>
<dbReference type="InterPro" id="IPR045851">
    <property type="entry name" value="AMP-bd_C_sf"/>
</dbReference>
<dbReference type="CDD" id="cd00833">
    <property type="entry name" value="PKS"/>
    <property type="match status" value="1"/>
</dbReference>
<dbReference type="Pfam" id="PF00109">
    <property type="entry name" value="ketoacyl-synt"/>
    <property type="match status" value="1"/>
</dbReference>
<dbReference type="Pfam" id="PF13193">
    <property type="entry name" value="AMP-binding_C"/>
    <property type="match status" value="1"/>
</dbReference>
<organism evidence="10 11">
    <name type="scientific">Paralcaligenes ureilyticus</name>
    <dbReference type="NCBI Taxonomy" id="627131"/>
    <lineage>
        <taxon>Bacteria</taxon>
        <taxon>Pseudomonadati</taxon>
        <taxon>Pseudomonadota</taxon>
        <taxon>Betaproteobacteria</taxon>
        <taxon>Burkholderiales</taxon>
        <taxon>Alcaligenaceae</taxon>
        <taxon>Paralcaligenes</taxon>
    </lineage>
</organism>
<dbReference type="EMBL" id="SMAJ01000018">
    <property type="protein sequence ID" value="TCT02529.1"/>
    <property type="molecule type" value="Genomic_DNA"/>
</dbReference>
<dbReference type="InterPro" id="IPR018201">
    <property type="entry name" value="Ketoacyl_synth_AS"/>
</dbReference>
<keyword evidence="6" id="KW-0663">Pyridoxal phosphate</keyword>
<dbReference type="InterPro" id="IPR042099">
    <property type="entry name" value="ANL_N_sf"/>
</dbReference>
<dbReference type="InterPro" id="IPR009081">
    <property type="entry name" value="PP-bd_ACP"/>
</dbReference>
<dbReference type="Gene3D" id="3.40.47.10">
    <property type="match status" value="1"/>
</dbReference>
<evidence type="ECO:0000256" key="2">
    <source>
        <dbReference type="ARBA" id="ARBA00001957"/>
    </source>
</evidence>
<dbReference type="InterPro" id="IPR006162">
    <property type="entry name" value="Ppantetheine_attach_site"/>
</dbReference>
<dbReference type="PANTHER" id="PTHR43775">
    <property type="entry name" value="FATTY ACID SYNTHASE"/>
    <property type="match status" value="1"/>
</dbReference>
<dbReference type="Pfam" id="PF00202">
    <property type="entry name" value="Aminotran_3"/>
    <property type="match status" value="1"/>
</dbReference>
<proteinExistence type="inferred from homology"/>
<dbReference type="Gene3D" id="3.30.559.10">
    <property type="entry name" value="Chloramphenicol acetyltransferase-like domain"/>
    <property type="match status" value="2"/>
</dbReference>
<dbReference type="InterPro" id="IPR016035">
    <property type="entry name" value="Acyl_Trfase/lysoPLipase"/>
</dbReference>
<comment type="cofactor">
    <cofactor evidence="1">
        <name>pyridoxal 5'-phosphate</name>
        <dbReference type="ChEBI" id="CHEBI:597326"/>
    </cofactor>
</comment>
<protein>
    <submittedName>
        <fullName evidence="10">Non-ribosomal peptide synthase protein (TIGR01720 family)/amino acid adenylation domain-containing protein</fullName>
    </submittedName>
</protein>
<dbReference type="OrthoDB" id="9778690at2"/>
<dbReference type="Pfam" id="PF16197">
    <property type="entry name" value="KAsynt_C_assoc"/>
    <property type="match status" value="1"/>
</dbReference>
<evidence type="ECO:0000313" key="11">
    <source>
        <dbReference type="Proteomes" id="UP000295525"/>
    </source>
</evidence>
<dbReference type="InterPro" id="IPR014030">
    <property type="entry name" value="Ketoacyl_synth_N"/>
</dbReference>
<dbReference type="PANTHER" id="PTHR43775:SF37">
    <property type="entry name" value="SI:DKEY-61P9.11"/>
    <property type="match status" value="1"/>
</dbReference>
<keyword evidence="3" id="KW-0596">Phosphopantetheine</keyword>
<dbReference type="SUPFAM" id="SSF52151">
    <property type="entry name" value="FabD/lysophospholipase-like"/>
    <property type="match status" value="1"/>
</dbReference>
<dbReference type="Gene3D" id="3.30.559.30">
    <property type="entry name" value="Nonribosomal peptide synthetase, condensation domain"/>
    <property type="match status" value="2"/>
</dbReference>
<comment type="cofactor">
    <cofactor evidence="2">
        <name>pantetheine 4'-phosphate</name>
        <dbReference type="ChEBI" id="CHEBI:47942"/>
    </cofactor>
</comment>
<dbReference type="CDD" id="cd19531">
    <property type="entry name" value="LCL_NRPS-like"/>
    <property type="match status" value="1"/>
</dbReference>
<dbReference type="PROSITE" id="PS50075">
    <property type="entry name" value="CARRIER"/>
    <property type="match status" value="2"/>
</dbReference>
<keyword evidence="11" id="KW-1185">Reference proteome</keyword>
<dbReference type="InterPro" id="IPR015422">
    <property type="entry name" value="PyrdxlP-dep_Trfase_small"/>
</dbReference>
<dbReference type="InterPro" id="IPR016036">
    <property type="entry name" value="Malonyl_transacylase_ACP-bd"/>
</dbReference>
<dbReference type="InterPro" id="IPR014031">
    <property type="entry name" value="Ketoacyl_synth_C"/>
</dbReference>
<dbReference type="SUPFAM" id="SSF53901">
    <property type="entry name" value="Thiolase-like"/>
    <property type="match status" value="1"/>
</dbReference>
<name>A0A4R3LSF9_9BURK</name>
<dbReference type="InterPro" id="IPR005814">
    <property type="entry name" value="Aminotrans_3"/>
</dbReference>
<dbReference type="GO" id="GO:0008483">
    <property type="term" value="F:transaminase activity"/>
    <property type="evidence" value="ECO:0007669"/>
    <property type="project" value="InterPro"/>
</dbReference>
<dbReference type="Proteomes" id="UP000295525">
    <property type="component" value="Unassembled WGS sequence"/>
</dbReference>
<dbReference type="InterPro" id="IPR020841">
    <property type="entry name" value="PKS_Beta-ketoAc_synthase_dom"/>
</dbReference>